<evidence type="ECO:0000313" key="2">
    <source>
        <dbReference type="EMBL" id="RHN64241.1"/>
    </source>
</evidence>
<gene>
    <name evidence="2" type="ORF">MtrunA17_Chr4g0066961</name>
</gene>
<keyword evidence="1" id="KW-0472">Membrane</keyword>
<organism evidence="2 3">
    <name type="scientific">Medicago truncatula</name>
    <name type="common">Barrel medic</name>
    <name type="synonym">Medicago tribuloides</name>
    <dbReference type="NCBI Taxonomy" id="3880"/>
    <lineage>
        <taxon>Eukaryota</taxon>
        <taxon>Viridiplantae</taxon>
        <taxon>Streptophyta</taxon>
        <taxon>Embryophyta</taxon>
        <taxon>Tracheophyta</taxon>
        <taxon>Spermatophyta</taxon>
        <taxon>Magnoliopsida</taxon>
        <taxon>eudicotyledons</taxon>
        <taxon>Gunneridae</taxon>
        <taxon>Pentapetalae</taxon>
        <taxon>rosids</taxon>
        <taxon>fabids</taxon>
        <taxon>Fabales</taxon>
        <taxon>Fabaceae</taxon>
        <taxon>Papilionoideae</taxon>
        <taxon>50 kb inversion clade</taxon>
        <taxon>NPAAA clade</taxon>
        <taxon>Hologalegina</taxon>
        <taxon>IRL clade</taxon>
        <taxon>Trifolieae</taxon>
        <taxon>Medicago</taxon>
    </lineage>
</organism>
<proteinExistence type="predicted"/>
<accession>A0A396IHB0</accession>
<reference evidence="3" key="1">
    <citation type="journal article" date="2018" name="Nat. Plants">
        <title>Whole-genome landscape of Medicago truncatula symbiotic genes.</title>
        <authorList>
            <person name="Pecrix Y."/>
            <person name="Staton S.E."/>
            <person name="Sallet E."/>
            <person name="Lelandais-Briere C."/>
            <person name="Moreau S."/>
            <person name="Carrere S."/>
            <person name="Blein T."/>
            <person name="Jardinaud M.F."/>
            <person name="Latrasse D."/>
            <person name="Zouine M."/>
            <person name="Zahm M."/>
            <person name="Kreplak J."/>
            <person name="Mayjonade B."/>
            <person name="Satge C."/>
            <person name="Perez M."/>
            <person name="Cauet S."/>
            <person name="Marande W."/>
            <person name="Chantry-Darmon C."/>
            <person name="Lopez-Roques C."/>
            <person name="Bouchez O."/>
            <person name="Berard A."/>
            <person name="Debelle F."/>
            <person name="Munos S."/>
            <person name="Bendahmane A."/>
            <person name="Berges H."/>
            <person name="Niebel A."/>
            <person name="Buitink J."/>
            <person name="Frugier F."/>
            <person name="Benhamed M."/>
            <person name="Crespi M."/>
            <person name="Gouzy J."/>
            <person name="Gamas P."/>
        </authorList>
    </citation>
    <scope>NUCLEOTIDE SEQUENCE [LARGE SCALE GENOMIC DNA]</scope>
    <source>
        <strain evidence="3">cv. Jemalong A17</strain>
    </source>
</reference>
<sequence>MNHHRILFDKYHPGYIDKIASLIPKDVKEKALKENKGPTKLISKIAEKKNKEVVGAGVLAAYFLCMTFCFERIRVFSPF</sequence>
<feature type="transmembrane region" description="Helical" evidence="1">
    <location>
        <begin position="53"/>
        <end position="73"/>
    </location>
</feature>
<comment type="caution">
    <text evidence="2">The sequence shown here is derived from an EMBL/GenBank/DDBJ whole genome shotgun (WGS) entry which is preliminary data.</text>
</comment>
<dbReference type="EMBL" id="PSQE01000004">
    <property type="protein sequence ID" value="RHN64241.1"/>
    <property type="molecule type" value="Genomic_DNA"/>
</dbReference>
<name>A0A396IHB0_MEDTR</name>
<evidence type="ECO:0000313" key="3">
    <source>
        <dbReference type="Proteomes" id="UP000265566"/>
    </source>
</evidence>
<protein>
    <recommendedName>
        <fullName evidence="4">Transmembrane protein</fullName>
    </recommendedName>
</protein>
<dbReference type="Proteomes" id="UP000265566">
    <property type="component" value="Chromosome 4"/>
</dbReference>
<evidence type="ECO:0000256" key="1">
    <source>
        <dbReference type="SAM" id="Phobius"/>
    </source>
</evidence>
<keyword evidence="1" id="KW-0812">Transmembrane</keyword>
<dbReference type="AlphaFoldDB" id="A0A396IHB0"/>
<evidence type="ECO:0008006" key="4">
    <source>
        <dbReference type="Google" id="ProtNLM"/>
    </source>
</evidence>
<dbReference type="Gramene" id="rna27034">
    <property type="protein sequence ID" value="RHN64241.1"/>
    <property type="gene ID" value="gene27034"/>
</dbReference>
<keyword evidence="1" id="KW-1133">Transmembrane helix</keyword>